<accession>A0AAV9J2H9</accession>
<keyword evidence="2" id="KW-0175">Coiled coil</keyword>
<dbReference type="Pfam" id="PF05071">
    <property type="entry name" value="NDUFA12"/>
    <property type="match status" value="1"/>
</dbReference>
<dbReference type="PANTHER" id="PTHR32470">
    <property type="entry name" value="ADH DEHYDROGENASE [UBIQUINONE] 1 ALPHA SUBCOMPLEX ASSEMBLY FACTOR 2"/>
    <property type="match status" value="1"/>
</dbReference>
<evidence type="ECO:0000313" key="5">
    <source>
        <dbReference type="Proteomes" id="UP001301350"/>
    </source>
</evidence>
<dbReference type="GO" id="GO:0032981">
    <property type="term" value="P:mitochondrial respiratory chain complex I assembly"/>
    <property type="evidence" value="ECO:0007669"/>
    <property type="project" value="TreeGrafter"/>
</dbReference>
<feature type="compositionally biased region" description="Low complexity" evidence="3">
    <location>
        <begin position="149"/>
        <end position="176"/>
    </location>
</feature>
<evidence type="ECO:0000313" key="4">
    <source>
        <dbReference type="EMBL" id="KAK4538762.1"/>
    </source>
</evidence>
<evidence type="ECO:0000256" key="2">
    <source>
        <dbReference type="SAM" id="Coils"/>
    </source>
</evidence>
<keyword evidence="5" id="KW-1185">Reference proteome</keyword>
<evidence type="ECO:0008006" key="6">
    <source>
        <dbReference type="Google" id="ProtNLM"/>
    </source>
</evidence>
<protein>
    <recommendedName>
        <fullName evidence="6">NADH dehydrogenase [ubiquinone] 1 alpha subcomplex subunit 12</fullName>
    </recommendedName>
</protein>
<evidence type="ECO:0000256" key="3">
    <source>
        <dbReference type="SAM" id="MobiDB-lite"/>
    </source>
</evidence>
<dbReference type="GO" id="GO:0005739">
    <property type="term" value="C:mitochondrion"/>
    <property type="evidence" value="ECO:0007669"/>
    <property type="project" value="TreeGrafter"/>
</dbReference>
<comment type="caution">
    <text evidence="4">The sequence shown here is derived from an EMBL/GenBank/DDBJ whole genome shotgun (WGS) entry which is preliminary data.</text>
</comment>
<evidence type="ECO:0000256" key="1">
    <source>
        <dbReference type="ARBA" id="ARBA00007355"/>
    </source>
</evidence>
<proteinExistence type="inferred from homology"/>
<dbReference type="EMBL" id="JANCYW010000020">
    <property type="protein sequence ID" value="KAK4538762.1"/>
    <property type="molecule type" value="Genomic_DNA"/>
</dbReference>
<reference evidence="4 5" key="1">
    <citation type="submission" date="2022-07" db="EMBL/GenBank/DDBJ databases">
        <title>Genome-wide signatures of adaptation to extreme environments.</title>
        <authorList>
            <person name="Cho C.H."/>
            <person name="Yoon H.S."/>
        </authorList>
    </citation>
    <scope>NUCLEOTIDE SEQUENCE [LARGE SCALE GENOMIC DNA]</scope>
    <source>
        <strain evidence="4 5">DBV 063 E5</strain>
    </source>
</reference>
<feature type="coiled-coil region" evidence="2">
    <location>
        <begin position="92"/>
        <end position="128"/>
    </location>
</feature>
<name>A0AAV9J2H9_CYACA</name>
<dbReference type="InterPro" id="IPR052618">
    <property type="entry name" value="ComplexI_NDUFA12"/>
</dbReference>
<dbReference type="AlphaFoldDB" id="A0AAV9J2H9"/>
<organism evidence="4 5">
    <name type="scientific">Cyanidium caldarium</name>
    <name type="common">Red alga</name>
    <dbReference type="NCBI Taxonomy" id="2771"/>
    <lineage>
        <taxon>Eukaryota</taxon>
        <taxon>Rhodophyta</taxon>
        <taxon>Bangiophyceae</taxon>
        <taxon>Cyanidiales</taxon>
        <taxon>Cyanidiaceae</taxon>
        <taxon>Cyanidium</taxon>
    </lineage>
</organism>
<sequence length="186" mass="21119">MRVSVWSTWVRVRNWMQSRQLVGVDRHGNEYYEEYQGHGLPLRRLVQRAGKSSRWLAISRGDHAGEGADKYPVLWWQWLVRVRDAPPAPAELERLERQQAVLRERVARLEAEDAKLRAQQAAERAMQEPEEEGVNEPTLEIYREAGRAAAAHAGAGDGTEAAAATGAETWTGMAAEVSPRRRRRRV</sequence>
<dbReference type="Proteomes" id="UP001301350">
    <property type="component" value="Unassembled WGS sequence"/>
</dbReference>
<gene>
    <name evidence="4" type="ORF">CDCA_CDCA20G4787</name>
</gene>
<dbReference type="InterPro" id="IPR007763">
    <property type="entry name" value="NDUFA12"/>
</dbReference>
<dbReference type="GO" id="GO:0045271">
    <property type="term" value="C:respiratory chain complex I"/>
    <property type="evidence" value="ECO:0007669"/>
    <property type="project" value="InterPro"/>
</dbReference>
<comment type="similarity">
    <text evidence="1">Belongs to the complex I NDUFA12 subunit family.</text>
</comment>
<feature type="region of interest" description="Disordered" evidence="3">
    <location>
        <begin position="149"/>
        <end position="186"/>
    </location>
</feature>
<dbReference type="PANTHER" id="PTHR32470:SF2">
    <property type="entry name" value="NADH DEHYDROGENASE [UBIQUINONE] 1 ALPHA SUBCOMPLEX ASSEMBLY FACTOR 2"/>
    <property type="match status" value="1"/>
</dbReference>